<evidence type="ECO:0000313" key="6">
    <source>
        <dbReference type="EMBL" id="SIO56920.1"/>
    </source>
</evidence>
<evidence type="ECO:0000256" key="4">
    <source>
        <dbReference type="SAM" id="Phobius"/>
    </source>
</evidence>
<dbReference type="Pfam" id="PF00535">
    <property type="entry name" value="Glycos_transf_2"/>
    <property type="match status" value="1"/>
</dbReference>
<dbReference type="Proteomes" id="UP000184693">
    <property type="component" value="Unassembled WGS sequence"/>
</dbReference>
<dbReference type="PANTHER" id="PTHR43685">
    <property type="entry name" value="GLYCOSYLTRANSFERASE"/>
    <property type="match status" value="1"/>
</dbReference>
<feature type="transmembrane region" description="Helical" evidence="4">
    <location>
        <begin position="251"/>
        <end position="273"/>
    </location>
</feature>
<dbReference type="PANTHER" id="PTHR43685:SF5">
    <property type="entry name" value="GLYCOSYLTRANSFERASE EPSE-RELATED"/>
    <property type="match status" value="1"/>
</dbReference>
<evidence type="ECO:0000256" key="1">
    <source>
        <dbReference type="ARBA" id="ARBA00006739"/>
    </source>
</evidence>
<dbReference type="Gene3D" id="3.90.550.10">
    <property type="entry name" value="Spore Coat Polysaccharide Biosynthesis Protein SpsA, Chain A"/>
    <property type="match status" value="1"/>
</dbReference>
<reference evidence="6 7" key="1">
    <citation type="submission" date="2016-11" db="EMBL/GenBank/DDBJ databases">
        <authorList>
            <person name="Jaros S."/>
            <person name="Januszkiewicz K."/>
            <person name="Wedrychowicz H."/>
        </authorList>
    </citation>
    <scope>NUCLEOTIDE SEQUENCE [LARGE SCALE GENOMIC DNA]</scope>
    <source>
        <strain evidence="6 7">GAS86</strain>
    </source>
</reference>
<protein>
    <submittedName>
        <fullName evidence="6">Glycosyl transferase family 2</fullName>
    </submittedName>
</protein>
<keyword evidence="4" id="KW-0812">Transmembrane</keyword>
<organism evidence="6 7">
    <name type="scientific">Paraburkholderia phenazinium</name>
    <dbReference type="NCBI Taxonomy" id="60549"/>
    <lineage>
        <taxon>Bacteria</taxon>
        <taxon>Pseudomonadati</taxon>
        <taxon>Pseudomonadota</taxon>
        <taxon>Betaproteobacteria</taxon>
        <taxon>Burkholderiales</taxon>
        <taxon>Burkholderiaceae</taxon>
        <taxon>Paraburkholderia</taxon>
    </lineage>
</organism>
<dbReference type="InterPro" id="IPR001173">
    <property type="entry name" value="Glyco_trans_2-like"/>
</dbReference>
<accession>A0A1N6KK91</accession>
<feature type="domain" description="Glycosyltransferase 2-like" evidence="5">
    <location>
        <begin position="24"/>
        <end position="172"/>
    </location>
</feature>
<dbReference type="OrthoDB" id="9802649at2"/>
<keyword evidence="3 6" id="KW-0808">Transferase</keyword>
<sequence length="276" mass="31415">MNDLSALNRGLRGRTELSTGRCAVLIPHYNNPEGLLKSLSSIGKDEAVDVWVVDDGSQRKPDETAAKKAFDGRIRFGYLPRNQGIQFALNAGLLEIEQHYEYVARLDCGDTCAPNRFRLQMEFLDNNRKIMLLGSAVTFVDTEGEPQYTLTLPVKARKIRRAMHLNCAFVHPAVMWRCTVMSRLGSYPIDYPMAEDYAFFWKFVSRFETANLQAALVSCEINPNGLSISRRKQQLQSRLRLQLRYARANAATVYGVIKTLALMAIPYSMVLWLKRR</sequence>
<dbReference type="EMBL" id="FSRM01000002">
    <property type="protein sequence ID" value="SIO56920.1"/>
    <property type="molecule type" value="Genomic_DNA"/>
</dbReference>
<dbReference type="InterPro" id="IPR029044">
    <property type="entry name" value="Nucleotide-diphossugar_trans"/>
</dbReference>
<keyword evidence="4" id="KW-0472">Membrane</keyword>
<name>A0A1N6KK91_9BURK</name>
<dbReference type="SUPFAM" id="SSF53448">
    <property type="entry name" value="Nucleotide-diphospho-sugar transferases"/>
    <property type="match status" value="1"/>
</dbReference>
<keyword evidence="4" id="KW-1133">Transmembrane helix</keyword>
<dbReference type="GO" id="GO:0016757">
    <property type="term" value="F:glycosyltransferase activity"/>
    <property type="evidence" value="ECO:0007669"/>
    <property type="project" value="UniProtKB-KW"/>
</dbReference>
<gene>
    <name evidence="6" type="ORF">SAMN05444168_7424</name>
</gene>
<keyword evidence="2" id="KW-0328">Glycosyltransferase</keyword>
<comment type="similarity">
    <text evidence="1">Belongs to the glycosyltransferase 2 family.</text>
</comment>
<dbReference type="RefSeq" id="WP_074269112.1">
    <property type="nucleotide sequence ID" value="NZ_FSRM01000002.1"/>
</dbReference>
<evidence type="ECO:0000259" key="5">
    <source>
        <dbReference type="Pfam" id="PF00535"/>
    </source>
</evidence>
<evidence type="ECO:0000256" key="2">
    <source>
        <dbReference type="ARBA" id="ARBA00022676"/>
    </source>
</evidence>
<evidence type="ECO:0000256" key="3">
    <source>
        <dbReference type="ARBA" id="ARBA00022679"/>
    </source>
</evidence>
<dbReference type="InterPro" id="IPR050834">
    <property type="entry name" value="Glycosyltransf_2"/>
</dbReference>
<evidence type="ECO:0000313" key="7">
    <source>
        <dbReference type="Proteomes" id="UP000184693"/>
    </source>
</evidence>
<dbReference type="AlphaFoldDB" id="A0A1N6KK91"/>
<proteinExistence type="inferred from homology"/>